<dbReference type="InterPro" id="IPR021328">
    <property type="entry name" value="CotB-like"/>
</dbReference>
<name>A0A926DRM8_9FIRM</name>
<proteinExistence type="predicted"/>
<organism evidence="1 2">
    <name type="scientific">Bianquea renquensis</name>
    <dbReference type="NCBI Taxonomy" id="2763661"/>
    <lineage>
        <taxon>Bacteria</taxon>
        <taxon>Bacillati</taxon>
        <taxon>Bacillota</taxon>
        <taxon>Clostridia</taxon>
        <taxon>Eubacteriales</taxon>
        <taxon>Bianqueaceae</taxon>
        <taxon>Bianquea</taxon>
    </lineage>
</organism>
<gene>
    <name evidence="1" type="ORF">H8730_03075</name>
</gene>
<dbReference type="SUPFAM" id="SSF158430">
    <property type="entry name" value="Bacillus cereus metalloprotein-like"/>
    <property type="match status" value="2"/>
</dbReference>
<reference evidence="1" key="1">
    <citation type="submission" date="2020-08" db="EMBL/GenBank/DDBJ databases">
        <title>Genome public.</title>
        <authorList>
            <person name="Liu C."/>
            <person name="Sun Q."/>
        </authorList>
    </citation>
    <scope>NUCLEOTIDE SEQUENCE</scope>
    <source>
        <strain evidence="1">NSJ-32</strain>
    </source>
</reference>
<dbReference type="EMBL" id="JACRSQ010000003">
    <property type="protein sequence ID" value="MBC8542529.1"/>
    <property type="molecule type" value="Genomic_DNA"/>
</dbReference>
<dbReference type="AlphaFoldDB" id="A0A926DRM8"/>
<comment type="caution">
    <text evidence="1">The sequence shown here is derived from an EMBL/GenBank/DDBJ whole genome shotgun (WGS) entry which is preliminary data.</text>
</comment>
<dbReference type="Pfam" id="PF11155">
    <property type="entry name" value="DUF2935"/>
    <property type="match status" value="2"/>
</dbReference>
<sequence length="297" mass="34273">MNEYSFESLELHLFFSRIMKEHALFLEAGFQMKDTSHIAKARWYRVQFEALLREVVGISDGLIRGEILQSGEIVTGYTPFAEQKTQQLTGIMIDSRITAMEQHFKADCNRCAPQGLEGRVQRINQKAACLLDGLIAFKESILHDVKHCCLFTANYPLLIEHIIREAKLYRSFVRELEKEGCLCPQNMRDVELFWNQIMLEHALFIRGLLDPTEAQLIKTADEFANDYACLLEEASRKNCITIRELTQRTVEETMRYRDFKAAGTKGIVECNIASLILPLLADHVLREANHYLRLLQE</sequence>
<protein>
    <submittedName>
        <fullName evidence="1">DUF2935 domain-containing protein</fullName>
    </submittedName>
</protein>
<dbReference type="Proteomes" id="UP000657006">
    <property type="component" value="Unassembled WGS sequence"/>
</dbReference>
<dbReference type="Gene3D" id="1.20.1260.120">
    <property type="entry name" value="Protein of unknown function DUF2935"/>
    <property type="match status" value="1"/>
</dbReference>
<dbReference type="RefSeq" id="WP_177719077.1">
    <property type="nucleotide sequence ID" value="NZ_JACRSQ010000003.1"/>
</dbReference>
<keyword evidence="2" id="KW-1185">Reference proteome</keyword>
<evidence type="ECO:0000313" key="1">
    <source>
        <dbReference type="EMBL" id="MBC8542529.1"/>
    </source>
</evidence>
<evidence type="ECO:0000313" key="2">
    <source>
        <dbReference type="Proteomes" id="UP000657006"/>
    </source>
</evidence>
<accession>A0A926DRM8</accession>